<dbReference type="GeneID" id="89288240"/>
<dbReference type="RefSeq" id="WP_338251067.1">
    <property type="nucleotide sequence ID" value="NZ_AP028907.1"/>
</dbReference>
<name>A0ABN6ZQG8_9CREN</name>
<organism evidence="1 2">
    <name type="scientific">Pyrodictium abyssi</name>
    <dbReference type="NCBI Taxonomy" id="54256"/>
    <lineage>
        <taxon>Archaea</taxon>
        <taxon>Thermoproteota</taxon>
        <taxon>Thermoprotei</taxon>
        <taxon>Desulfurococcales</taxon>
        <taxon>Pyrodictiaceae</taxon>
        <taxon>Pyrodictium</taxon>
    </lineage>
</organism>
<dbReference type="Proteomes" id="UP001341135">
    <property type="component" value="Chromosome"/>
</dbReference>
<gene>
    <name evidence="1" type="ORF">PABY_02120</name>
</gene>
<dbReference type="EMBL" id="AP028907">
    <property type="protein sequence ID" value="BES80645.1"/>
    <property type="molecule type" value="Genomic_DNA"/>
</dbReference>
<sequence length="103" mass="11808">MGSLREALIFLANKPQALRLLREAARYKASKGKPPYTRELLKLAANGDRGYSMRLLEELQALGLLRRYRDYLSDKLRIPVVRNDPTPLAHKVLALFEEEDENA</sequence>
<keyword evidence="2" id="KW-1185">Reference proteome</keyword>
<accession>A0ABN6ZQG8</accession>
<evidence type="ECO:0000313" key="2">
    <source>
        <dbReference type="Proteomes" id="UP001341135"/>
    </source>
</evidence>
<protein>
    <submittedName>
        <fullName evidence="1">Uncharacterized protein</fullName>
    </submittedName>
</protein>
<reference evidence="1 2" key="1">
    <citation type="submission" date="2023-09" db="EMBL/GenBank/DDBJ databases">
        <title>Pyrofollis japonicus gen. nov. sp. nov., a novel member of the family Pyrodictiaceae isolated from the Iheya North hydrothermal field.</title>
        <authorList>
            <person name="Miyazaki U."/>
            <person name="Sanari M."/>
            <person name="Tame A."/>
            <person name="Kitajima M."/>
            <person name="Okamoto A."/>
            <person name="Sawayama S."/>
            <person name="Miyazaki J."/>
            <person name="Takai K."/>
            <person name="Nakagawa S."/>
        </authorList>
    </citation>
    <scope>NUCLEOTIDE SEQUENCE [LARGE SCALE GENOMIC DNA]</scope>
    <source>
        <strain evidence="1 2">AV2</strain>
    </source>
</reference>
<proteinExistence type="predicted"/>
<evidence type="ECO:0000313" key="1">
    <source>
        <dbReference type="EMBL" id="BES80645.1"/>
    </source>
</evidence>